<organism evidence="2 3">
    <name type="scientific">Bacillus capparidis</name>
    <dbReference type="NCBI Taxonomy" id="1840411"/>
    <lineage>
        <taxon>Bacteria</taxon>
        <taxon>Bacillati</taxon>
        <taxon>Bacillota</taxon>
        <taxon>Bacilli</taxon>
        <taxon>Bacillales</taxon>
        <taxon>Bacillaceae</taxon>
        <taxon>Bacillus</taxon>
    </lineage>
</organism>
<sequence>MAIKKFPVVILTLVSAFLFCSMLIASSLSPISESGPNANQFGSAGMWSAIGTVLAFYILPLIAYLAGLDAMRSIMAVLCSFGVMINFVIIPVVLGIFANKMNTSLIVVIALCFILLIINTVWFITAFRSSSKSHSVA</sequence>
<keyword evidence="1" id="KW-1133">Transmembrane helix</keyword>
<dbReference type="RefSeq" id="WP_225970330.1">
    <property type="nucleotide sequence ID" value="NZ_JAFDST010000001.1"/>
</dbReference>
<proteinExistence type="predicted"/>
<keyword evidence="1" id="KW-0472">Membrane</keyword>
<feature type="transmembrane region" description="Helical" evidence="1">
    <location>
        <begin position="104"/>
        <end position="124"/>
    </location>
</feature>
<evidence type="ECO:0008006" key="4">
    <source>
        <dbReference type="Google" id="ProtNLM"/>
    </source>
</evidence>
<dbReference type="EMBL" id="JAFDST010000001">
    <property type="protein sequence ID" value="MBP1079930.1"/>
    <property type="molecule type" value="Genomic_DNA"/>
</dbReference>
<name>A0ABS4CSC7_9BACI</name>
<keyword evidence="1" id="KW-0812">Transmembrane</keyword>
<accession>A0ABS4CSC7</accession>
<reference evidence="2 3" key="1">
    <citation type="submission" date="2021-01" db="EMBL/GenBank/DDBJ databases">
        <title>Genomic Encyclopedia of Type Strains, Phase IV (KMG-IV): sequencing the most valuable type-strain genomes for metagenomic binning, comparative biology and taxonomic classification.</title>
        <authorList>
            <person name="Goeker M."/>
        </authorList>
    </citation>
    <scope>NUCLEOTIDE SEQUENCE [LARGE SCALE GENOMIC DNA]</scope>
    <source>
        <strain evidence="2 3">DSM 103394</strain>
    </source>
</reference>
<evidence type="ECO:0000313" key="2">
    <source>
        <dbReference type="EMBL" id="MBP1079930.1"/>
    </source>
</evidence>
<protein>
    <recommendedName>
        <fullName evidence="4">DUF5391 family protein</fullName>
    </recommendedName>
</protein>
<dbReference type="Pfam" id="PF17369">
    <property type="entry name" value="DUF5391"/>
    <property type="match status" value="1"/>
</dbReference>
<feature type="transmembrane region" description="Helical" evidence="1">
    <location>
        <begin position="44"/>
        <end position="67"/>
    </location>
</feature>
<evidence type="ECO:0000313" key="3">
    <source>
        <dbReference type="Proteomes" id="UP000674416"/>
    </source>
</evidence>
<dbReference type="InterPro" id="IPR020204">
    <property type="entry name" value="Uncharacterised_YxaJ"/>
</dbReference>
<evidence type="ECO:0000256" key="1">
    <source>
        <dbReference type="SAM" id="Phobius"/>
    </source>
</evidence>
<comment type="caution">
    <text evidence="2">The sequence shown here is derived from an EMBL/GenBank/DDBJ whole genome shotgun (WGS) entry which is preliminary data.</text>
</comment>
<dbReference type="Proteomes" id="UP000674416">
    <property type="component" value="Unassembled WGS sequence"/>
</dbReference>
<feature type="transmembrane region" description="Helical" evidence="1">
    <location>
        <begin position="74"/>
        <end position="98"/>
    </location>
</feature>
<keyword evidence="3" id="KW-1185">Reference proteome</keyword>
<gene>
    <name evidence="2" type="ORF">JOC74_000418</name>
</gene>